<dbReference type="OrthoDB" id="3078176at2"/>
<dbReference type="InterPro" id="IPR008984">
    <property type="entry name" value="SMAD_FHA_dom_sf"/>
</dbReference>
<dbReference type="KEGG" id="sfi:SFUL_6576"/>
<evidence type="ECO:0000256" key="2">
    <source>
        <dbReference type="SAM" id="MobiDB-lite"/>
    </source>
</evidence>
<proteinExistence type="predicted"/>
<feature type="compositionally biased region" description="Basic and acidic residues" evidence="2">
    <location>
        <begin position="62"/>
        <end position="75"/>
    </location>
</feature>
<keyword evidence="1" id="KW-0597">Phosphoprotein</keyword>
<dbReference type="SUPFAM" id="SSF49879">
    <property type="entry name" value="SMAD/FHA domain"/>
    <property type="match status" value="1"/>
</dbReference>
<evidence type="ECO:0000313" key="5">
    <source>
        <dbReference type="Proteomes" id="UP000013304"/>
    </source>
</evidence>
<dbReference type="InterPro" id="IPR000253">
    <property type="entry name" value="FHA_dom"/>
</dbReference>
<dbReference type="Proteomes" id="UP000013304">
    <property type="component" value="Chromosome"/>
</dbReference>
<sequence length="262" mass="28019">MATVNRYLCPVAPGECPSSPRRGFCPNHEWERLVPDRAYLTAERTDQERTGAEGPEGAEGTRGPERTGEPDRTADAVRTTDAVRASDALRHRTADAVRVSDALRTSDTERRDRPEAAAPAGARRPRPTPTPAAPPADLTRPHPTPAPSPAAPCLALVLAGALIPVRGAGQDPTRLGREAPDCAHVPGLAALDQVSRAHAELYWHAGRLYVADTDSVNGTYVDGLRISRPAQLWPGGHRLRLADDPEGVDVTVVELDEYGAPL</sequence>
<evidence type="ECO:0000313" key="4">
    <source>
        <dbReference type="EMBL" id="AGK81457.1"/>
    </source>
</evidence>
<dbReference type="AlphaFoldDB" id="N0D6T8"/>
<dbReference type="PATRIC" id="fig|1303692.3.peg.6620"/>
<evidence type="ECO:0000256" key="1">
    <source>
        <dbReference type="ARBA" id="ARBA00022553"/>
    </source>
</evidence>
<dbReference type="HOGENOM" id="CLU_1061374_0_0_11"/>
<name>N0D6T8_STRMI</name>
<dbReference type="PROSITE" id="PS50006">
    <property type="entry name" value="FHA_DOMAIN"/>
    <property type="match status" value="1"/>
</dbReference>
<feature type="region of interest" description="Disordered" evidence="2">
    <location>
        <begin position="36"/>
        <end position="149"/>
    </location>
</feature>
<dbReference type="CDD" id="cd00060">
    <property type="entry name" value="FHA"/>
    <property type="match status" value="1"/>
</dbReference>
<protein>
    <submittedName>
        <fullName evidence="4">FHA domain containing protein</fullName>
    </submittedName>
</protein>
<dbReference type="Pfam" id="PF00498">
    <property type="entry name" value="FHA"/>
    <property type="match status" value="1"/>
</dbReference>
<gene>
    <name evidence="4" type="ORF">SFUL_6576</name>
</gene>
<dbReference type="SMART" id="SM00240">
    <property type="entry name" value="FHA"/>
    <property type="match status" value="1"/>
</dbReference>
<dbReference type="EMBL" id="CP005080">
    <property type="protein sequence ID" value="AGK81457.1"/>
    <property type="molecule type" value="Genomic_DNA"/>
</dbReference>
<reference evidence="4 5" key="1">
    <citation type="submission" date="2013-04" db="EMBL/GenBank/DDBJ databases">
        <title>Complete genome sequence of Streptomyces fulvissimus.</title>
        <authorList>
            <person name="Myronovskyi M."/>
            <person name="Tokovenko B."/>
            <person name="Manderscheid N."/>
            <person name="Petzke L."/>
            <person name="Luzhetskyy A."/>
        </authorList>
    </citation>
    <scope>NUCLEOTIDE SEQUENCE [LARGE SCALE GENOMIC DNA]</scope>
    <source>
        <strain evidence="4 5">DSM 40593</strain>
    </source>
</reference>
<dbReference type="eggNOG" id="COG1716">
    <property type="taxonomic scope" value="Bacteria"/>
</dbReference>
<evidence type="ECO:0000259" key="3">
    <source>
        <dbReference type="PROSITE" id="PS50006"/>
    </source>
</evidence>
<feature type="compositionally biased region" description="Basic and acidic residues" evidence="2">
    <location>
        <begin position="104"/>
        <end position="115"/>
    </location>
</feature>
<organism evidence="4 5">
    <name type="scientific">Streptomyces microflavus DSM 40593</name>
    <dbReference type="NCBI Taxonomy" id="1303692"/>
    <lineage>
        <taxon>Bacteria</taxon>
        <taxon>Bacillati</taxon>
        <taxon>Actinomycetota</taxon>
        <taxon>Actinomycetes</taxon>
        <taxon>Kitasatosporales</taxon>
        <taxon>Streptomycetaceae</taxon>
        <taxon>Streptomyces</taxon>
    </lineage>
</organism>
<feature type="domain" description="FHA" evidence="3">
    <location>
        <begin position="173"/>
        <end position="226"/>
    </location>
</feature>
<dbReference type="Gene3D" id="2.60.200.20">
    <property type="match status" value="1"/>
</dbReference>
<accession>N0D6T8</accession>